<dbReference type="SUPFAM" id="SSF52540">
    <property type="entry name" value="P-loop containing nucleoside triphosphate hydrolases"/>
    <property type="match status" value="1"/>
</dbReference>
<dbReference type="Pfam" id="PF00685">
    <property type="entry name" value="Sulfotransfer_1"/>
    <property type="match status" value="1"/>
</dbReference>
<dbReference type="Gene3D" id="3.40.50.300">
    <property type="entry name" value="P-loop containing nucleotide triphosphate hydrolases"/>
    <property type="match status" value="1"/>
</dbReference>
<keyword evidence="6" id="KW-0472">Membrane</keyword>
<dbReference type="PANTHER" id="PTHR10605:SF65">
    <property type="entry name" value="GH20068P"/>
    <property type="match status" value="1"/>
</dbReference>
<feature type="transmembrane region" description="Helical" evidence="6">
    <location>
        <begin position="54"/>
        <end position="78"/>
    </location>
</feature>
<feature type="binding site" evidence="4">
    <location>
        <begin position="378"/>
        <end position="382"/>
    </location>
    <ligand>
        <name>3'-phosphoadenylyl sulfate</name>
        <dbReference type="ChEBI" id="CHEBI:58339"/>
    </ligand>
</feature>
<dbReference type="PANTHER" id="PTHR10605">
    <property type="entry name" value="HEPARAN SULFATE SULFOTRANSFERASE"/>
    <property type="match status" value="1"/>
</dbReference>
<evidence type="ECO:0000256" key="1">
    <source>
        <dbReference type="ARBA" id="ARBA00022679"/>
    </source>
</evidence>
<reference evidence="8" key="1">
    <citation type="submission" date="2022-03" db="EMBL/GenBank/DDBJ databases">
        <authorList>
            <person name="Martin C."/>
        </authorList>
    </citation>
    <scope>NUCLEOTIDE SEQUENCE</scope>
</reference>
<keyword evidence="9" id="KW-1185">Reference proteome</keyword>
<comment type="caution">
    <text evidence="8">The sequence shown here is derived from an EMBL/GenBank/DDBJ whole genome shotgun (WGS) entry which is preliminary data.</text>
</comment>
<feature type="disulfide bond" evidence="5">
    <location>
        <begin position="361"/>
        <end position="373"/>
    </location>
</feature>
<keyword evidence="2" id="KW-0325">Glycoprotein</keyword>
<dbReference type="Proteomes" id="UP000749559">
    <property type="component" value="Unassembled WGS sequence"/>
</dbReference>
<evidence type="ECO:0000256" key="6">
    <source>
        <dbReference type="SAM" id="Phobius"/>
    </source>
</evidence>
<feature type="domain" description="Sulfotransferase" evidence="7">
    <location>
        <begin position="158"/>
        <end position="363"/>
    </location>
</feature>
<evidence type="ECO:0000256" key="4">
    <source>
        <dbReference type="PIRSR" id="PIRSR637359-2"/>
    </source>
</evidence>
<sequence>MNSFLKGNMLSSTRIFCLKGIKCLKDMLKRMRPTANTRTSTLKMYIIQQKLSSFFHPICACLIILFTICGFIWITYLYKKETIETFSKDPHHLDPTRLFQTSMTENVNVKIINTLERQEGEDRQYNSSEIHYTSKTNGYSADSFTRQTNADVRMAKRPEVINIGIQKCGTGALNAYLNIHPNLKVMKTEVHFFDKLINHKRPFKEELKRYIKMLPRAFPNETIFEKTPAYFDLADPYDLHRMNPALKLILLVCDPVRRAVSAYVHNKAHGRYSKDKSYEDIIFDKDGYINTTEEVIIRSRYDKPLERYLKYFPRSQFLIMENTFLMSQPTLAMQEIEKFLGLKKFYTNETFYFHKSVGYYCINPSIQRDNAGCLGRNKYRFHPYVSEENILKLKHFFQPINDNFMKLAGKKFPSLMYF</sequence>
<feature type="binding site" evidence="4">
    <location>
        <position position="261"/>
    </location>
    <ligand>
        <name>3'-phosphoadenylyl sulfate</name>
        <dbReference type="ChEBI" id="CHEBI:58339"/>
    </ligand>
</feature>
<evidence type="ECO:0000259" key="7">
    <source>
        <dbReference type="Pfam" id="PF00685"/>
    </source>
</evidence>
<proteinExistence type="predicted"/>
<gene>
    <name evidence="8" type="ORF">OFUS_LOCUS23091</name>
</gene>
<dbReference type="InterPro" id="IPR037359">
    <property type="entry name" value="NST/OST"/>
</dbReference>
<feature type="active site" description="For sulfotransferase activity" evidence="3">
    <location>
        <position position="167"/>
    </location>
</feature>
<feature type="binding site" evidence="4">
    <location>
        <position position="360"/>
    </location>
    <ligand>
        <name>3'-phosphoadenylyl sulfate</name>
        <dbReference type="ChEBI" id="CHEBI:58339"/>
    </ligand>
</feature>
<keyword evidence="1" id="KW-0808">Transferase</keyword>
<dbReference type="EMBL" id="CAIIXF020000011">
    <property type="protein sequence ID" value="CAH1799028.1"/>
    <property type="molecule type" value="Genomic_DNA"/>
</dbReference>
<dbReference type="InterPro" id="IPR027417">
    <property type="entry name" value="P-loop_NTPase"/>
</dbReference>
<keyword evidence="5" id="KW-1015">Disulfide bond</keyword>
<evidence type="ECO:0000256" key="5">
    <source>
        <dbReference type="PIRSR" id="PIRSR637359-3"/>
    </source>
</evidence>
<organism evidence="8 9">
    <name type="scientific">Owenia fusiformis</name>
    <name type="common">Polychaete worm</name>
    <dbReference type="NCBI Taxonomy" id="6347"/>
    <lineage>
        <taxon>Eukaryota</taxon>
        <taxon>Metazoa</taxon>
        <taxon>Spiralia</taxon>
        <taxon>Lophotrochozoa</taxon>
        <taxon>Annelida</taxon>
        <taxon>Polychaeta</taxon>
        <taxon>Sedentaria</taxon>
        <taxon>Canalipalpata</taxon>
        <taxon>Sabellida</taxon>
        <taxon>Oweniida</taxon>
        <taxon>Oweniidae</taxon>
        <taxon>Owenia</taxon>
    </lineage>
</organism>
<keyword evidence="6" id="KW-0812">Transmembrane</keyword>
<keyword evidence="6" id="KW-1133">Transmembrane helix</keyword>
<dbReference type="GO" id="GO:0008467">
    <property type="term" value="F:[heparan sulfate]-glucosamine 3-sulfotransferase activity"/>
    <property type="evidence" value="ECO:0007669"/>
    <property type="project" value="TreeGrafter"/>
</dbReference>
<accession>A0A8S4Q3W9</accession>
<protein>
    <recommendedName>
        <fullName evidence="7">Sulfotransferase domain-containing protein</fullName>
    </recommendedName>
</protein>
<dbReference type="InterPro" id="IPR000863">
    <property type="entry name" value="Sulfotransferase_dom"/>
</dbReference>
<dbReference type="OrthoDB" id="411451at2759"/>
<name>A0A8S4Q3W9_OWEFU</name>
<evidence type="ECO:0000256" key="2">
    <source>
        <dbReference type="ARBA" id="ARBA00023180"/>
    </source>
</evidence>
<dbReference type="AlphaFoldDB" id="A0A8S4Q3W9"/>
<evidence type="ECO:0000313" key="8">
    <source>
        <dbReference type="EMBL" id="CAH1799028.1"/>
    </source>
</evidence>
<evidence type="ECO:0000256" key="3">
    <source>
        <dbReference type="PIRSR" id="PIRSR637359-1"/>
    </source>
</evidence>
<evidence type="ECO:0000313" key="9">
    <source>
        <dbReference type="Proteomes" id="UP000749559"/>
    </source>
</evidence>